<dbReference type="GO" id="GO:0003714">
    <property type="term" value="F:transcription corepressor activity"/>
    <property type="evidence" value="ECO:0007669"/>
    <property type="project" value="InterPro"/>
</dbReference>
<dbReference type="InterPro" id="IPR006594">
    <property type="entry name" value="LisH"/>
</dbReference>
<dbReference type="AlphaFoldDB" id="A0AAP0RSL3"/>
<name>A0AAP0RSL3_LIQFO</name>
<evidence type="ECO:0000313" key="2">
    <source>
        <dbReference type="Proteomes" id="UP001415857"/>
    </source>
</evidence>
<sequence length="302" mass="33183">MAQSNWEADKMLDVYIHDYLLKRKLHNSAKAFMQEGKVATDPVAIDAPGGFLFEWWSVFWDIFIARTNEKHSEAAAAYIEVQQIKAREQQQLQMQQLQLMQHRNAQLQRRDPNHPSLGGPINAINSEGMMGQPSASVLAMKMYEERMKHPHSMDSEASPALIDANRMAILKSASNHQGQSVQGNSGSMSAALQQIQARTQLTTDIKSEVNLGATQKSLPMDPSSIYGQAILQSKSGLGSAGLNQGVTGLPLKGWPLTGIDQLRPGLGVQVQKPNLTQSQFILASQQQILGTGSGTRKPWKLT</sequence>
<dbReference type="PROSITE" id="PS50896">
    <property type="entry name" value="LISH"/>
    <property type="match status" value="1"/>
</dbReference>
<evidence type="ECO:0000313" key="1">
    <source>
        <dbReference type="EMBL" id="KAK9280816.1"/>
    </source>
</evidence>
<organism evidence="1 2">
    <name type="scientific">Liquidambar formosana</name>
    <name type="common">Formosan gum</name>
    <dbReference type="NCBI Taxonomy" id="63359"/>
    <lineage>
        <taxon>Eukaryota</taxon>
        <taxon>Viridiplantae</taxon>
        <taxon>Streptophyta</taxon>
        <taxon>Embryophyta</taxon>
        <taxon>Tracheophyta</taxon>
        <taxon>Spermatophyta</taxon>
        <taxon>Magnoliopsida</taxon>
        <taxon>eudicotyledons</taxon>
        <taxon>Gunneridae</taxon>
        <taxon>Pentapetalae</taxon>
        <taxon>Saxifragales</taxon>
        <taxon>Altingiaceae</taxon>
        <taxon>Liquidambar</taxon>
    </lineage>
</organism>
<accession>A0AAP0RSL3</accession>
<reference evidence="1 2" key="1">
    <citation type="journal article" date="2024" name="Plant J.">
        <title>Genome sequences and population genomics reveal climatic adaptation and genomic divergence between two closely related sweetgum species.</title>
        <authorList>
            <person name="Xu W.Q."/>
            <person name="Ren C.Q."/>
            <person name="Zhang X.Y."/>
            <person name="Comes H.P."/>
            <person name="Liu X.H."/>
            <person name="Li Y.G."/>
            <person name="Kettle C.J."/>
            <person name="Jalonen R."/>
            <person name="Gaisberger H."/>
            <person name="Ma Y.Z."/>
            <person name="Qiu Y.X."/>
        </authorList>
    </citation>
    <scope>NUCLEOTIDE SEQUENCE [LARGE SCALE GENOMIC DNA]</scope>
    <source>
        <strain evidence="1">Hangzhou</strain>
    </source>
</reference>
<keyword evidence="2" id="KW-1185">Reference proteome</keyword>
<dbReference type="EMBL" id="JBBPBK010000007">
    <property type="protein sequence ID" value="KAK9280816.1"/>
    <property type="molecule type" value="Genomic_DNA"/>
</dbReference>
<dbReference type="Pfam" id="PF08513">
    <property type="entry name" value="LisH"/>
    <property type="match status" value="1"/>
</dbReference>
<protein>
    <submittedName>
        <fullName evidence="1">Uncharacterized protein</fullName>
    </submittedName>
</protein>
<comment type="caution">
    <text evidence="1">The sequence shown here is derived from an EMBL/GenBank/DDBJ whole genome shotgun (WGS) entry which is preliminary data.</text>
</comment>
<dbReference type="Proteomes" id="UP001415857">
    <property type="component" value="Unassembled WGS sequence"/>
</dbReference>
<dbReference type="InterPro" id="IPR044716">
    <property type="entry name" value="LEUNIG-like"/>
</dbReference>
<dbReference type="SMART" id="SM00667">
    <property type="entry name" value="LisH"/>
    <property type="match status" value="1"/>
</dbReference>
<proteinExistence type="predicted"/>
<dbReference type="PANTHER" id="PTHR44376">
    <property type="entry name" value="TRANSCRIPTIONAL REGULATOR OF FILAMENTOUS GROWTH FLO8"/>
    <property type="match status" value="1"/>
</dbReference>
<gene>
    <name evidence="1" type="ORF">L1049_003705</name>
</gene>
<dbReference type="PANTHER" id="PTHR44376:SF22">
    <property type="entry name" value="TRANSCRIPTIONAL COREPRESSOR LEUNIG_HOMOLOG"/>
    <property type="match status" value="1"/>
</dbReference>